<comment type="caution">
    <text evidence="3">The sequence shown here is derived from an EMBL/GenBank/DDBJ whole genome shotgun (WGS) entry which is preliminary data.</text>
</comment>
<dbReference type="InterPro" id="IPR029044">
    <property type="entry name" value="Nucleotide-diphossugar_trans"/>
</dbReference>
<keyword evidence="4" id="KW-1185">Reference proteome</keyword>
<dbReference type="CDD" id="cd00761">
    <property type="entry name" value="Glyco_tranf_GTA_type"/>
    <property type="match status" value="1"/>
</dbReference>
<dbReference type="OrthoDB" id="9785185at2"/>
<keyword evidence="3" id="KW-0808">Transferase</keyword>
<organism evidence="3 4">
    <name type="scientific">Silvibacterium dinghuense</name>
    <dbReference type="NCBI Taxonomy" id="1560006"/>
    <lineage>
        <taxon>Bacteria</taxon>
        <taxon>Pseudomonadati</taxon>
        <taxon>Acidobacteriota</taxon>
        <taxon>Terriglobia</taxon>
        <taxon>Terriglobales</taxon>
        <taxon>Acidobacteriaceae</taxon>
        <taxon>Silvibacterium</taxon>
    </lineage>
</organism>
<dbReference type="Proteomes" id="UP000290253">
    <property type="component" value="Unassembled WGS sequence"/>
</dbReference>
<sequence>MRAWENGGNPGSSRSGNPVGIWNKEKVRQVSYQVSAVIPTRNRPALVCRAVRSVLRQTFQEIEVIVVVDGPDEETVSALHAIGDARVRVLALEDNVGGSEARNVGARAAVGEWIALLDDDDEWLPEKIEKQLAVAKTLPGPRILVACQYLDQMGDTELVRPRRFLAPGQKISDFLYSEVSWLGLMEGFPQTSTWLISRSFFLEAPFTKGLKRNQDTDWLLRSLRLPGVSVALVPEVLSIFYNERKRKRITGSMDWQDCRNWAVGNREIFTPKALSSYLAILPMNLAAQEGVPLRKRFSLVSDCRKYGALDAKILWLLLLNGMVYPYLRKIMSPDVRKRVLYYASFRGLRGSQRPSDRKGDKEYSAGIS</sequence>
<dbReference type="GO" id="GO:0016740">
    <property type="term" value="F:transferase activity"/>
    <property type="evidence" value="ECO:0007669"/>
    <property type="project" value="UniProtKB-KW"/>
</dbReference>
<feature type="region of interest" description="Disordered" evidence="1">
    <location>
        <begin position="349"/>
        <end position="368"/>
    </location>
</feature>
<protein>
    <submittedName>
        <fullName evidence="3">Glycosyltransferase</fullName>
    </submittedName>
</protein>
<evidence type="ECO:0000256" key="1">
    <source>
        <dbReference type="SAM" id="MobiDB-lite"/>
    </source>
</evidence>
<dbReference type="PANTHER" id="PTHR43685">
    <property type="entry name" value="GLYCOSYLTRANSFERASE"/>
    <property type="match status" value="1"/>
</dbReference>
<dbReference type="RefSeq" id="WP_129208520.1">
    <property type="nucleotide sequence ID" value="NZ_BMGU01000004.1"/>
</dbReference>
<accession>A0A4Q1SDL6</accession>
<dbReference type="InterPro" id="IPR050834">
    <property type="entry name" value="Glycosyltransf_2"/>
</dbReference>
<dbReference type="Gene3D" id="3.90.550.10">
    <property type="entry name" value="Spore Coat Polysaccharide Biosynthesis Protein SpsA, Chain A"/>
    <property type="match status" value="1"/>
</dbReference>
<dbReference type="PANTHER" id="PTHR43685:SF2">
    <property type="entry name" value="GLYCOSYLTRANSFERASE 2-LIKE DOMAIN-CONTAINING PROTEIN"/>
    <property type="match status" value="1"/>
</dbReference>
<evidence type="ECO:0000313" key="3">
    <source>
        <dbReference type="EMBL" id="RXS95322.1"/>
    </source>
</evidence>
<feature type="compositionally biased region" description="Basic and acidic residues" evidence="1">
    <location>
        <begin position="354"/>
        <end position="368"/>
    </location>
</feature>
<dbReference type="InterPro" id="IPR001173">
    <property type="entry name" value="Glyco_trans_2-like"/>
</dbReference>
<feature type="compositionally biased region" description="Low complexity" evidence="1">
    <location>
        <begin position="11"/>
        <end position="20"/>
    </location>
</feature>
<dbReference type="Pfam" id="PF00535">
    <property type="entry name" value="Glycos_transf_2"/>
    <property type="match status" value="1"/>
</dbReference>
<feature type="domain" description="Glycosyltransferase 2-like" evidence="2">
    <location>
        <begin position="35"/>
        <end position="196"/>
    </location>
</feature>
<dbReference type="EMBL" id="SDMK01000002">
    <property type="protein sequence ID" value="RXS95322.1"/>
    <property type="molecule type" value="Genomic_DNA"/>
</dbReference>
<evidence type="ECO:0000259" key="2">
    <source>
        <dbReference type="Pfam" id="PF00535"/>
    </source>
</evidence>
<dbReference type="AlphaFoldDB" id="A0A4Q1SDL6"/>
<dbReference type="SUPFAM" id="SSF53448">
    <property type="entry name" value="Nucleotide-diphospho-sugar transferases"/>
    <property type="match status" value="1"/>
</dbReference>
<proteinExistence type="predicted"/>
<gene>
    <name evidence="3" type="ORF">ESZ00_12100</name>
</gene>
<feature type="region of interest" description="Disordered" evidence="1">
    <location>
        <begin position="1"/>
        <end position="20"/>
    </location>
</feature>
<name>A0A4Q1SDL6_9BACT</name>
<reference evidence="3 4" key="1">
    <citation type="journal article" date="2016" name="Int. J. Syst. Evol. Microbiol.">
        <title>Acidipila dinghuensis sp. nov., an acidobacterium isolated from forest soil.</title>
        <authorList>
            <person name="Jiang Y.W."/>
            <person name="Wang J."/>
            <person name="Chen M.H."/>
            <person name="Lv Y.Y."/>
            <person name="Qiu L.H."/>
        </authorList>
    </citation>
    <scope>NUCLEOTIDE SEQUENCE [LARGE SCALE GENOMIC DNA]</scope>
    <source>
        <strain evidence="3 4">DHOF10</strain>
    </source>
</reference>
<evidence type="ECO:0000313" key="4">
    <source>
        <dbReference type="Proteomes" id="UP000290253"/>
    </source>
</evidence>